<dbReference type="SUPFAM" id="SSF81901">
    <property type="entry name" value="HCP-like"/>
    <property type="match status" value="1"/>
</dbReference>
<evidence type="ECO:0000313" key="2">
    <source>
        <dbReference type="Proteomes" id="UP001606300"/>
    </source>
</evidence>
<name>A0ABW7EPZ5_9BURK</name>
<dbReference type="InterPro" id="IPR006597">
    <property type="entry name" value="Sel1-like"/>
</dbReference>
<comment type="caution">
    <text evidence="1">The sequence shown here is derived from an EMBL/GenBank/DDBJ whole genome shotgun (WGS) entry which is preliminary data.</text>
</comment>
<dbReference type="InterPro" id="IPR011990">
    <property type="entry name" value="TPR-like_helical_dom_sf"/>
</dbReference>
<evidence type="ECO:0000313" key="1">
    <source>
        <dbReference type="EMBL" id="MFG6415559.1"/>
    </source>
</evidence>
<dbReference type="RefSeq" id="WP_394471630.1">
    <property type="nucleotide sequence ID" value="NZ_JBIGHY010000006.1"/>
</dbReference>
<gene>
    <name evidence="1" type="ORF">ACG02S_16820</name>
</gene>
<dbReference type="Pfam" id="PF08238">
    <property type="entry name" value="Sel1"/>
    <property type="match status" value="4"/>
</dbReference>
<dbReference type="PANTHER" id="PTHR43628">
    <property type="entry name" value="ACTIVATOR OF C KINASE PROTEIN 1-RELATED"/>
    <property type="match status" value="1"/>
</dbReference>
<protein>
    <submittedName>
        <fullName evidence="1">Tetratricopeptide repeat protein</fullName>
    </submittedName>
</protein>
<accession>A0ABW7EPZ5</accession>
<organism evidence="1 2">
    <name type="scientific">Pelomonas dachongensis</name>
    <dbReference type="NCBI Taxonomy" id="3299029"/>
    <lineage>
        <taxon>Bacteria</taxon>
        <taxon>Pseudomonadati</taxon>
        <taxon>Pseudomonadota</taxon>
        <taxon>Betaproteobacteria</taxon>
        <taxon>Burkholderiales</taxon>
        <taxon>Sphaerotilaceae</taxon>
        <taxon>Roseateles</taxon>
    </lineage>
</organism>
<sequence>MRVDEPAPPDPAPLDRGLMHLRAAEPDHAQAVYWLRIAAEGGDTEALALLAWCQLEGLGLPRAPALARAGLEQAAAQGSLTAQFHLGRTLLGGWGGAPDPARGFALYAGAALRGHADATFNLAACLDAGWGCQLDRLAAKALFLRARALGCRLRAPGLRIRQRELPAVRELARRLALEGALPHVIEERQREIALMQQLSQITRHRPRGHGARTGSSAAFLARLADALAGLFGWRGRGGVPHDAGPTSIA</sequence>
<dbReference type="Proteomes" id="UP001606300">
    <property type="component" value="Unassembled WGS sequence"/>
</dbReference>
<dbReference type="InterPro" id="IPR052945">
    <property type="entry name" value="Mitotic_Regulator"/>
</dbReference>
<dbReference type="EMBL" id="JBIGHY010000006">
    <property type="protein sequence ID" value="MFG6415559.1"/>
    <property type="molecule type" value="Genomic_DNA"/>
</dbReference>
<proteinExistence type="predicted"/>
<dbReference type="Gene3D" id="1.25.40.10">
    <property type="entry name" value="Tetratricopeptide repeat domain"/>
    <property type="match status" value="1"/>
</dbReference>
<dbReference type="SMART" id="SM00671">
    <property type="entry name" value="SEL1"/>
    <property type="match status" value="4"/>
</dbReference>
<reference evidence="1 2" key="1">
    <citation type="submission" date="2024-09" db="EMBL/GenBank/DDBJ databases">
        <title>Novel species of the genus Pelomonas and Roseateles isolated from streams.</title>
        <authorList>
            <person name="Lu H."/>
        </authorList>
    </citation>
    <scope>NUCLEOTIDE SEQUENCE [LARGE SCALE GENOMIC DNA]</scope>
    <source>
        <strain evidence="1 2">DC23W</strain>
    </source>
</reference>
<dbReference type="PANTHER" id="PTHR43628:SF1">
    <property type="entry name" value="CHITIN SYNTHASE REGULATORY FACTOR 2-RELATED"/>
    <property type="match status" value="1"/>
</dbReference>
<keyword evidence="2" id="KW-1185">Reference proteome</keyword>